<evidence type="ECO:0000313" key="12">
    <source>
        <dbReference type="Proteomes" id="UP001159363"/>
    </source>
</evidence>
<evidence type="ECO:0000256" key="4">
    <source>
        <dbReference type="ARBA" id="ARBA00022525"/>
    </source>
</evidence>
<feature type="domain" description="Tyrosinase copper-binding" evidence="10">
    <location>
        <begin position="341"/>
        <end position="352"/>
    </location>
</feature>
<comment type="caution">
    <text evidence="11">The sequence shown here is derived from an EMBL/GenBank/DDBJ whole genome shotgun (WGS) entry which is preliminary data.</text>
</comment>
<dbReference type="Gene3D" id="1.20.1370.10">
    <property type="entry name" value="Hemocyanin, N-terminal domain"/>
    <property type="match status" value="1"/>
</dbReference>
<comment type="cofactor">
    <cofactor evidence="1">
        <name>Cu(2+)</name>
        <dbReference type="ChEBI" id="CHEBI:29036"/>
    </cofactor>
</comment>
<dbReference type="Proteomes" id="UP001159363">
    <property type="component" value="Chromosome X"/>
</dbReference>
<evidence type="ECO:0000256" key="2">
    <source>
        <dbReference type="ARBA" id="ARBA00004613"/>
    </source>
</evidence>
<keyword evidence="12" id="KW-1185">Reference proteome</keyword>
<dbReference type="InterPro" id="IPR008922">
    <property type="entry name" value="Di-copper_centre_dom_sf"/>
</dbReference>
<dbReference type="InterPro" id="IPR000896">
    <property type="entry name" value="Hemocyanin/hexamerin_mid_dom"/>
</dbReference>
<dbReference type="InterPro" id="IPR005203">
    <property type="entry name" value="Hemocyanin_C"/>
</dbReference>
<dbReference type="PROSITE" id="PS00210">
    <property type="entry name" value="HEMOCYANIN_2"/>
    <property type="match status" value="1"/>
</dbReference>
<keyword evidence="9" id="KW-1015">Disulfide bond</keyword>
<dbReference type="SUPFAM" id="SSF48050">
    <property type="entry name" value="Hemocyanin, N-terminal domain"/>
    <property type="match status" value="1"/>
</dbReference>
<evidence type="ECO:0000259" key="10">
    <source>
        <dbReference type="PROSITE" id="PS00498"/>
    </source>
</evidence>
<sequence>MQIGRREQFSLFIPKHRRIAAHLINIFMGMRTEKDFLSAAVYTRDVLNPYLYNYALSVAILHRPDTRNLPIPPLHETFPEKYMAGEVLGRLKEELNIVDSGSRIPLVIPQDYTASNLEVEHRLAYFREDPGLNLHHWHWHLVYPFNGPRNIVSKDRRGELFYYLHQQIMGRYNFERFCNNLARTRRLINLREPIEEGYFPKLDSLVASRVWPPRHANARLSYLLLQDIYRELDQLKFDLLDLERWRDRIFEAIHKGEVVTDRGQTQQLDIDMLGNMVEASVLTPNANLYGDVHNLGHVAIGLCHDPDGRHLVSYCRVRRTFFEESDETFGVIGDSATAMRDPAFYRWHAFVDDLFHEHKNTLPRYTREQIDYPGIRVTGVELEIRGTKTKNEFHTFWQESDVDMSRGLDFQPRGTVLARFTHLQHRPFNYKIQVENSNNANKIGTVRIFLAPKFDERGLPMLFTDQKGLFIELEKFQVTLKPKSNNISRRSEESSVTIPFEQTFRNLSKNRPADEDSSAMAFNFCGCGWPHHLLIPKGSEQGFPCQLFVMVSNYDGDKIDQSMEGQCADAASYCGIRDKLYPDKRSMGYPFDRQPRENVSTLQEFITPNMLVKDVTIKFTNRGNERTTDTPNTLN</sequence>
<name>A0ABQ9HN33_9NEOP</name>
<evidence type="ECO:0000256" key="9">
    <source>
        <dbReference type="ARBA" id="ARBA00023157"/>
    </source>
</evidence>
<dbReference type="InterPro" id="IPR014756">
    <property type="entry name" value="Ig_E-set"/>
</dbReference>
<dbReference type="Gene3D" id="1.10.1280.10">
    <property type="entry name" value="Di-copper center containing domain from catechol oxidase"/>
    <property type="match status" value="1"/>
</dbReference>
<gene>
    <name evidence="11" type="ORF">PR048_011963</name>
</gene>
<protein>
    <recommendedName>
        <fullName evidence="10">Tyrosinase copper-binding domain-containing protein</fullName>
    </recommendedName>
</protein>
<dbReference type="Pfam" id="PF03723">
    <property type="entry name" value="Hemocyanin_C"/>
    <property type="match status" value="1"/>
</dbReference>
<keyword evidence="7" id="KW-0186">Copper</keyword>
<evidence type="ECO:0000256" key="5">
    <source>
        <dbReference type="ARBA" id="ARBA00022723"/>
    </source>
</evidence>
<comment type="similarity">
    <text evidence="3">Belongs to the tyrosinase family.</text>
</comment>
<dbReference type="PANTHER" id="PTHR11511">
    <property type="entry name" value="LARVAL STORAGE PROTEIN/PHENOLOXIDASE"/>
    <property type="match status" value="1"/>
</dbReference>
<dbReference type="PANTHER" id="PTHR11511:SF4">
    <property type="entry name" value="PHENOLOXIDASE 2-RELATED"/>
    <property type="match status" value="1"/>
</dbReference>
<evidence type="ECO:0000256" key="1">
    <source>
        <dbReference type="ARBA" id="ARBA00001973"/>
    </source>
</evidence>
<dbReference type="SUPFAM" id="SSF48056">
    <property type="entry name" value="Di-copper centre-containing domain"/>
    <property type="match status" value="1"/>
</dbReference>
<keyword evidence="5" id="KW-0479">Metal-binding</keyword>
<dbReference type="PROSITE" id="PS00498">
    <property type="entry name" value="TYROSINASE_2"/>
    <property type="match status" value="1"/>
</dbReference>
<proteinExistence type="inferred from homology"/>
<dbReference type="InterPro" id="IPR005204">
    <property type="entry name" value="Hemocyanin_N"/>
</dbReference>
<reference evidence="11 12" key="1">
    <citation type="submission" date="2023-02" db="EMBL/GenBank/DDBJ databases">
        <title>LHISI_Scaffold_Assembly.</title>
        <authorList>
            <person name="Stuart O.P."/>
            <person name="Cleave R."/>
            <person name="Magrath M.J.L."/>
            <person name="Mikheyev A.S."/>
        </authorList>
    </citation>
    <scope>NUCLEOTIDE SEQUENCE [LARGE SCALE GENOMIC DNA]</scope>
    <source>
        <strain evidence="11">Daus_M_001</strain>
        <tissue evidence="11">Leg muscle</tissue>
    </source>
</reference>
<keyword evidence="4" id="KW-0964">Secreted</keyword>
<keyword evidence="8" id="KW-0503">Monooxygenase</keyword>
<evidence type="ECO:0000256" key="6">
    <source>
        <dbReference type="ARBA" id="ARBA00023002"/>
    </source>
</evidence>
<dbReference type="InterPro" id="IPR002227">
    <property type="entry name" value="Tyrosinase_Cu-bd"/>
</dbReference>
<dbReference type="PRINTS" id="PR00187">
    <property type="entry name" value="HAEMOCYANIN"/>
</dbReference>
<dbReference type="Pfam" id="PF00372">
    <property type="entry name" value="Hemocyanin_M"/>
    <property type="match status" value="1"/>
</dbReference>
<evidence type="ECO:0000256" key="3">
    <source>
        <dbReference type="ARBA" id="ARBA00009928"/>
    </source>
</evidence>
<dbReference type="InterPro" id="IPR036697">
    <property type="entry name" value="Hemocyanin_N_sf"/>
</dbReference>
<evidence type="ECO:0000313" key="11">
    <source>
        <dbReference type="EMBL" id="KAJ8885763.1"/>
    </source>
</evidence>
<accession>A0ABQ9HN33</accession>
<dbReference type="EMBL" id="JARBHB010000004">
    <property type="protein sequence ID" value="KAJ8885763.1"/>
    <property type="molecule type" value="Genomic_DNA"/>
</dbReference>
<keyword evidence="6" id="KW-0560">Oxidoreductase</keyword>
<evidence type="ECO:0000256" key="7">
    <source>
        <dbReference type="ARBA" id="ARBA00023008"/>
    </source>
</evidence>
<dbReference type="InterPro" id="IPR037020">
    <property type="entry name" value="Hemocyanin_C_sf"/>
</dbReference>
<dbReference type="SUPFAM" id="SSF81296">
    <property type="entry name" value="E set domains"/>
    <property type="match status" value="1"/>
</dbReference>
<evidence type="ECO:0000256" key="8">
    <source>
        <dbReference type="ARBA" id="ARBA00023033"/>
    </source>
</evidence>
<organism evidence="11 12">
    <name type="scientific">Dryococelus australis</name>
    <dbReference type="NCBI Taxonomy" id="614101"/>
    <lineage>
        <taxon>Eukaryota</taxon>
        <taxon>Metazoa</taxon>
        <taxon>Ecdysozoa</taxon>
        <taxon>Arthropoda</taxon>
        <taxon>Hexapoda</taxon>
        <taxon>Insecta</taxon>
        <taxon>Pterygota</taxon>
        <taxon>Neoptera</taxon>
        <taxon>Polyneoptera</taxon>
        <taxon>Phasmatodea</taxon>
        <taxon>Verophasmatodea</taxon>
        <taxon>Anareolatae</taxon>
        <taxon>Phasmatidae</taxon>
        <taxon>Eurycanthinae</taxon>
        <taxon>Dryococelus</taxon>
    </lineage>
</organism>
<dbReference type="Gene3D" id="2.60.40.1520">
    <property type="entry name" value="Hemocyanin, C-terminal domain"/>
    <property type="match status" value="1"/>
</dbReference>
<dbReference type="InterPro" id="IPR013788">
    <property type="entry name" value="Hemocyanin/hexamerin"/>
</dbReference>
<comment type="subcellular location">
    <subcellularLocation>
        <location evidence="2">Secreted</location>
    </subcellularLocation>
</comment>
<dbReference type="Pfam" id="PF03722">
    <property type="entry name" value="Hemocyanin_N"/>
    <property type="match status" value="1"/>
</dbReference>